<feature type="domain" description="RecX second three-helical" evidence="5">
    <location>
        <begin position="58"/>
        <end position="99"/>
    </location>
</feature>
<name>A0A8J2UFP1_9BACT</name>
<keyword evidence="8" id="KW-1185">Reference proteome</keyword>
<gene>
    <name evidence="7" type="primary">recX</name>
    <name evidence="7" type="ORF">GCM10011511_38080</name>
</gene>
<evidence type="ECO:0000313" key="7">
    <source>
        <dbReference type="EMBL" id="GGB10891.1"/>
    </source>
</evidence>
<keyword evidence="4" id="KW-0963">Cytoplasm</keyword>
<evidence type="ECO:0000256" key="2">
    <source>
        <dbReference type="ARBA" id="ARBA00009695"/>
    </source>
</evidence>
<dbReference type="InterPro" id="IPR036388">
    <property type="entry name" value="WH-like_DNA-bd_sf"/>
</dbReference>
<dbReference type="AlphaFoldDB" id="A0A8J2UFP1"/>
<comment type="caution">
    <text evidence="7">The sequence shown here is derived from an EMBL/GenBank/DDBJ whole genome shotgun (WGS) entry which is preliminary data.</text>
</comment>
<accession>A0A8J2UFP1</accession>
<proteinExistence type="inferred from homology"/>
<dbReference type="GO" id="GO:0005737">
    <property type="term" value="C:cytoplasm"/>
    <property type="evidence" value="ECO:0007669"/>
    <property type="project" value="UniProtKB-SubCell"/>
</dbReference>
<evidence type="ECO:0000256" key="1">
    <source>
        <dbReference type="ARBA" id="ARBA00004496"/>
    </source>
</evidence>
<dbReference type="EMBL" id="BMJC01000004">
    <property type="protein sequence ID" value="GGB10891.1"/>
    <property type="molecule type" value="Genomic_DNA"/>
</dbReference>
<reference evidence="7" key="2">
    <citation type="submission" date="2020-09" db="EMBL/GenBank/DDBJ databases">
        <authorList>
            <person name="Sun Q."/>
            <person name="Zhou Y."/>
        </authorList>
    </citation>
    <scope>NUCLEOTIDE SEQUENCE</scope>
    <source>
        <strain evidence="7">CGMCC 1.15448</strain>
    </source>
</reference>
<dbReference type="InterPro" id="IPR003783">
    <property type="entry name" value="Regulatory_RecX"/>
</dbReference>
<dbReference type="PANTHER" id="PTHR33602:SF1">
    <property type="entry name" value="REGULATORY PROTEIN RECX FAMILY PROTEIN"/>
    <property type="match status" value="1"/>
</dbReference>
<evidence type="ECO:0000256" key="3">
    <source>
        <dbReference type="ARBA" id="ARBA00018111"/>
    </source>
</evidence>
<sequence>MIRRTALSLEQALQKARHYCGYQERCHFEVQEKLYSYGLRKKDVEQALATLIEENYLNEERFAIQYAGGHFRLKRWGRVRIRYELKQRQVSEYCIKKALATIDEAEYENTLNRLAEEKVASLAGEPNLFVRKQKLKEYLLRKGYEQDRVNAYFAACPPH</sequence>
<dbReference type="InterPro" id="IPR053925">
    <property type="entry name" value="RecX_HTH_3rd"/>
</dbReference>
<reference evidence="7" key="1">
    <citation type="journal article" date="2014" name="Int. J. Syst. Evol. Microbiol.">
        <title>Complete genome sequence of Corynebacterium casei LMG S-19264T (=DSM 44701T), isolated from a smear-ripened cheese.</title>
        <authorList>
            <consortium name="US DOE Joint Genome Institute (JGI-PGF)"/>
            <person name="Walter F."/>
            <person name="Albersmeier A."/>
            <person name="Kalinowski J."/>
            <person name="Ruckert C."/>
        </authorList>
    </citation>
    <scope>NUCLEOTIDE SEQUENCE</scope>
    <source>
        <strain evidence="7">CGMCC 1.15448</strain>
    </source>
</reference>
<dbReference type="Pfam" id="PF02631">
    <property type="entry name" value="RecX_HTH2"/>
    <property type="match status" value="1"/>
</dbReference>
<evidence type="ECO:0000259" key="6">
    <source>
        <dbReference type="Pfam" id="PF21981"/>
    </source>
</evidence>
<dbReference type="RefSeq" id="WP_188934646.1">
    <property type="nucleotide sequence ID" value="NZ_BMJC01000004.1"/>
</dbReference>
<evidence type="ECO:0000256" key="4">
    <source>
        <dbReference type="ARBA" id="ARBA00022490"/>
    </source>
</evidence>
<dbReference type="Proteomes" id="UP000607559">
    <property type="component" value="Unassembled WGS sequence"/>
</dbReference>
<dbReference type="GO" id="GO:0006282">
    <property type="term" value="P:regulation of DNA repair"/>
    <property type="evidence" value="ECO:0007669"/>
    <property type="project" value="InterPro"/>
</dbReference>
<feature type="domain" description="RecX third three-helical" evidence="6">
    <location>
        <begin position="106"/>
        <end position="151"/>
    </location>
</feature>
<comment type="similarity">
    <text evidence="2">Belongs to the RecX family.</text>
</comment>
<evidence type="ECO:0000313" key="8">
    <source>
        <dbReference type="Proteomes" id="UP000607559"/>
    </source>
</evidence>
<protein>
    <recommendedName>
        <fullName evidence="3">Regulatory protein RecX</fullName>
    </recommendedName>
</protein>
<comment type="subcellular location">
    <subcellularLocation>
        <location evidence="1">Cytoplasm</location>
    </subcellularLocation>
</comment>
<dbReference type="Pfam" id="PF21981">
    <property type="entry name" value="RecX_HTH3"/>
    <property type="match status" value="1"/>
</dbReference>
<dbReference type="Gene3D" id="1.10.10.10">
    <property type="entry name" value="Winged helix-like DNA-binding domain superfamily/Winged helix DNA-binding domain"/>
    <property type="match status" value="3"/>
</dbReference>
<dbReference type="PANTHER" id="PTHR33602">
    <property type="entry name" value="REGULATORY PROTEIN RECX FAMILY PROTEIN"/>
    <property type="match status" value="1"/>
</dbReference>
<organism evidence="7 8">
    <name type="scientific">Puia dinghuensis</name>
    <dbReference type="NCBI Taxonomy" id="1792502"/>
    <lineage>
        <taxon>Bacteria</taxon>
        <taxon>Pseudomonadati</taxon>
        <taxon>Bacteroidota</taxon>
        <taxon>Chitinophagia</taxon>
        <taxon>Chitinophagales</taxon>
        <taxon>Chitinophagaceae</taxon>
        <taxon>Puia</taxon>
    </lineage>
</organism>
<dbReference type="InterPro" id="IPR053924">
    <property type="entry name" value="RecX_HTH_2nd"/>
</dbReference>
<evidence type="ECO:0000259" key="5">
    <source>
        <dbReference type="Pfam" id="PF02631"/>
    </source>
</evidence>